<dbReference type="EMBL" id="CALNXI010000010">
    <property type="protein sequence ID" value="CAH3014488.1"/>
    <property type="molecule type" value="Genomic_DNA"/>
</dbReference>
<sequence>MKLLKYLLGGLAVTAAIGTGVVVYKWWKGRKQNDVDDYDEENNHPELRFGVYKNPIDGPSRRLEPGEYYNPA</sequence>
<keyword evidence="1" id="KW-0812">Transmembrane</keyword>
<accession>A0ABN8LF10</accession>
<comment type="caution">
    <text evidence="2">The sequence shown here is derived from an EMBL/GenBank/DDBJ whole genome shotgun (WGS) entry which is preliminary data.</text>
</comment>
<reference evidence="2 3" key="1">
    <citation type="submission" date="2022-05" db="EMBL/GenBank/DDBJ databases">
        <authorList>
            <consortium name="Genoscope - CEA"/>
            <person name="William W."/>
        </authorList>
    </citation>
    <scope>NUCLEOTIDE SEQUENCE [LARGE SCALE GENOMIC DNA]</scope>
</reference>
<name>A0ABN8LF10_9CNID</name>
<keyword evidence="3" id="KW-1185">Reference proteome</keyword>
<organism evidence="2 3">
    <name type="scientific">Porites evermanni</name>
    <dbReference type="NCBI Taxonomy" id="104178"/>
    <lineage>
        <taxon>Eukaryota</taxon>
        <taxon>Metazoa</taxon>
        <taxon>Cnidaria</taxon>
        <taxon>Anthozoa</taxon>
        <taxon>Hexacorallia</taxon>
        <taxon>Scleractinia</taxon>
        <taxon>Fungiina</taxon>
        <taxon>Poritidae</taxon>
        <taxon>Porites</taxon>
    </lineage>
</organism>
<evidence type="ECO:0000313" key="2">
    <source>
        <dbReference type="EMBL" id="CAH3014488.1"/>
    </source>
</evidence>
<protein>
    <submittedName>
        <fullName evidence="2">Uncharacterized protein</fullName>
    </submittedName>
</protein>
<dbReference type="Proteomes" id="UP001159427">
    <property type="component" value="Unassembled WGS sequence"/>
</dbReference>
<keyword evidence="1" id="KW-0472">Membrane</keyword>
<gene>
    <name evidence="2" type="ORF">PEVE_00000166</name>
</gene>
<feature type="transmembrane region" description="Helical" evidence="1">
    <location>
        <begin position="6"/>
        <end position="24"/>
    </location>
</feature>
<keyword evidence="1" id="KW-1133">Transmembrane helix</keyword>
<proteinExistence type="predicted"/>
<evidence type="ECO:0000256" key="1">
    <source>
        <dbReference type="SAM" id="Phobius"/>
    </source>
</evidence>
<evidence type="ECO:0000313" key="3">
    <source>
        <dbReference type="Proteomes" id="UP001159427"/>
    </source>
</evidence>